<dbReference type="InterPro" id="IPR029045">
    <property type="entry name" value="ClpP/crotonase-like_dom_sf"/>
</dbReference>
<evidence type="ECO:0000259" key="2">
    <source>
        <dbReference type="Pfam" id="PF13193"/>
    </source>
</evidence>
<dbReference type="Gene3D" id="3.30.300.30">
    <property type="match status" value="1"/>
</dbReference>
<proteinExistence type="predicted"/>
<dbReference type="SUPFAM" id="SSF52096">
    <property type="entry name" value="ClpP/crotonase"/>
    <property type="match status" value="1"/>
</dbReference>
<name>A0ABV3SMR4_9HYPH</name>
<dbReference type="Pfam" id="PF00501">
    <property type="entry name" value="AMP-binding"/>
    <property type="match status" value="1"/>
</dbReference>
<evidence type="ECO:0000313" key="3">
    <source>
        <dbReference type="EMBL" id="MEX0408074.1"/>
    </source>
</evidence>
<dbReference type="Gene3D" id="3.90.226.10">
    <property type="entry name" value="2-enoyl-CoA Hydratase, Chain A, domain 1"/>
    <property type="match status" value="1"/>
</dbReference>
<dbReference type="InterPro" id="IPR000873">
    <property type="entry name" value="AMP-dep_synth/lig_dom"/>
</dbReference>
<protein>
    <submittedName>
        <fullName evidence="3">AMP-binding protein</fullName>
    </submittedName>
</protein>
<evidence type="ECO:0000259" key="1">
    <source>
        <dbReference type="Pfam" id="PF00501"/>
    </source>
</evidence>
<dbReference type="PROSITE" id="PS00455">
    <property type="entry name" value="AMP_BINDING"/>
    <property type="match status" value="1"/>
</dbReference>
<dbReference type="Gene3D" id="3.40.50.12780">
    <property type="entry name" value="N-terminal domain of ligase-like"/>
    <property type="match status" value="1"/>
</dbReference>
<reference evidence="3 4" key="1">
    <citation type="submission" date="2024-05" db="EMBL/GenBank/DDBJ databases">
        <authorList>
            <person name="Jiang F."/>
        </authorList>
    </citation>
    <scope>NUCLEOTIDE SEQUENCE [LARGE SCALE GENOMIC DNA]</scope>
    <source>
        <strain evidence="3 4">LZ166</strain>
    </source>
</reference>
<dbReference type="InterPro" id="IPR045851">
    <property type="entry name" value="AMP-bd_C_sf"/>
</dbReference>
<dbReference type="Proteomes" id="UP001556692">
    <property type="component" value="Unassembled WGS sequence"/>
</dbReference>
<accession>A0ABV3SMR4</accession>
<dbReference type="PANTHER" id="PTHR43201">
    <property type="entry name" value="ACYL-COA SYNTHETASE"/>
    <property type="match status" value="1"/>
</dbReference>
<dbReference type="InterPro" id="IPR020845">
    <property type="entry name" value="AMP-binding_CS"/>
</dbReference>
<comment type="caution">
    <text evidence="3">The sequence shown here is derived from an EMBL/GenBank/DDBJ whole genome shotgun (WGS) entry which is preliminary data.</text>
</comment>
<dbReference type="InterPro" id="IPR025110">
    <property type="entry name" value="AMP-bd_C"/>
</dbReference>
<evidence type="ECO:0000313" key="4">
    <source>
        <dbReference type="Proteomes" id="UP001556692"/>
    </source>
</evidence>
<keyword evidence="4" id="KW-1185">Reference proteome</keyword>
<gene>
    <name evidence="3" type="ORF">ABGN05_20655</name>
</gene>
<organism evidence="3 4">
    <name type="scientific">Aquibium pacificus</name>
    <dbReference type="NCBI Taxonomy" id="3153579"/>
    <lineage>
        <taxon>Bacteria</taxon>
        <taxon>Pseudomonadati</taxon>
        <taxon>Pseudomonadota</taxon>
        <taxon>Alphaproteobacteria</taxon>
        <taxon>Hyphomicrobiales</taxon>
        <taxon>Phyllobacteriaceae</taxon>
        <taxon>Aquibium</taxon>
    </lineage>
</organism>
<dbReference type="SUPFAM" id="SSF56801">
    <property type="entry name" value="Acetyl-CoA synthetase-like"/>
    <property type="match status" value="1"/>
</dbReference>
<sequence length="887" mass="94149">MTRRLKTTRPVLEVRTIEDVAAIESRPYDELVTAHNLYDLFLATAQHVGGQKALTVLRSPDPADVGAALTHAELLGEVTRAANLFRGMGLAPGRGVAAFLAPTLPELPALLLGAQVAGVASSLNYLLSREAIVDLLNAEKATLLVVSAQQRDATCWDKAQGMLDAVPTLTQVIVIGGGANLPAGHVALDAALAGHRADRLDFEPTDDRDTVCALFHTGGTTGRPKLVQLTHGNQIHAAFGFAQVYGYDENDVVINGFPFFHVGGTMTVGMSVLAAGGHVVVPSPYALRPAAVVESYWGLVEAFGATVVSGVPTSIAALTNSFRQGTNVSTVCMAVTGGAVLPEAVGSRFEATTGIRLFETYGMTETAAAIAFNPGRGEPVAGSVGFRAPFSRTRIVRLGKEDETCGPGESGLVQVKGPQVFPGYVDPAHNVGTLGADGWLTTGDVGYMTAQERLVLTGREKDLIVRGGHNIDPAAIEDVANRFTGVQISAAVGMPDQYAGEVPALFVVPAPGAAIDVEALKDHLEKTVHEPPARPKSVLVIDALPVTAVGKIFKPALRDMAIKEKVRLEVERICGVDAAAFVEVSMDAQKRTLVEIELSDATSEQIAALEAALKPLPQSYLLRDAAEEPVRLHYENGIATLTLGRPKNLNAASEAMMQSMERRLRRVAGLPGLRAVILTGSGRAFCAGGDLIEFEAALRAGGTKLVDVLRYNQDVIQMIEDLPVPVIGAANGTAVAGGLELLLACDIVIAADDARMGDGHARFGIVPAGGATVRLEEKIGRARAAQLFYTASLIDAPTAARWGLVAEIVAGDRLMERAQEIAREICRASPEVLRHVKQLTGQPKRSDERRRRLRAEIEHFARHVEGRDLAEGLTAFKAKREPEYGDR</sequence>
<dbReference type="Pfam" id="PF00378">
    <property type="entry name" value="ECH_1"/>
    <property type="match status" value="1"/>
</dbReference>
<dbReference type="RefSeq" id="WP_367955957.1">
    <property type="nucleotide sequence ID" value="NZ_JBDPGJ010000005.1"/>
</dbReference>
<dbReference type="InterPro" id="IPR042099">
    <property type="entry name" value="ANL_N_sf"/>
</dbReference>
<feature type="domain" description="AMP-binding enzyme C-terminal" evidence="2">
    <location>
        <begin position="476"/>
        <end position="551"/>
    </location>
</feature>
<dbReference type="Pfam" id="PF13193">
    <property type="entry name" value="AMP-binding_C"/>
    <property type="match status" value="1"/>
</dbReference>
<dbReference type="EMBL" id="JBDPGJ010000005">
    <property type="protein sequence ID" value="MEX0408074.1"/>
    <property type="molecule type" value="Genomic_DNA"/>
</dbReference>
<feature type="domain" description="AMP-dependent synthetase/ligase" evidence="1">
    <location>
        <begin position="64"/>
        <end position="424"/>
    </location>
</feature>
<dbReference type="InterPro" id="IPR001753">
    <property type="entry name" value="Enoyl-CoA_hydra/iso"/>
</dbReference>
<dbReference type="PANTHER" id="PTHR43201:SF32">
    <property type="entry name" value="2-SUCCINYLBENZOATE--COA LIGASE, CHLOROPLASTIC_PEROXISOMAL"/>
    <property type="match status" value="1"/>
</dbReference>
<dbReference type="CDD" id="cd06558">
    <property type="entry name" value="crotonase-like"/>
    <property type="match status" value="1"/>
</dbReference>